<feature type="domain" description="DUF5655" evidence="1">
    <location>
        <begin position="15"/>
        <end position="124"/>
    </location>
</feature>
<gene>
    <name evidence="2" type="ORF">BJ987_005445</name>
</gene>
<evidence type="ECO:0000259" key="1">
    <source>
        <dbReference type="Pfam" id="PF18899"/>
    </source>
</evidence>
<evidence type="ECO:0000313" key="3">
    <source>
        <dbReference type="Proteomes" id="UP001519325"/>
    </source>
</evidence>
<name>A0ABS4QLG8_9NOCA</name>
<comment type="caution">
    <text evidence="2">The sequence shown here is derived from an EMBL/GenBank/DDBJ whole genome shotgun (WGS) entry which is preliminary data.</text>
</comment>
<dbReference type="InterPro" id="IPR043714">
    <property type="entry name" value="DUF5655"/>
</dbReference>
<accession>A0ABS4QLG8</accession>
<dbReference type="EMBL" id="JAGGMR010000001">
    <property type="protein sequence ID" value="MBP2192544.1"/>
    <property type="molecule type" value="Genomic_DNA"/>
</dbReference>
<keyword evidence="3" id="KW-1185">Reference proteome</keyword>
<organism evidence="2 3">
    <name type="scientific">Nocardia goodfellowii</name>
    <dbReference type="NCBI Taxonomy" id="882446"/>
    <lineage>
        <taxon>Bacteria</taxon>
        <taxon>Bacillati</taxon>
        <taxon>Actinomycetota</taxon>
        <taxon>Actinomycetes</taxon>
        <taxon>Mycobacteriales</taxon>
        <taxon>Nocardiaceae</taxon>
        <taxon>Nocardia</taxon>
    </lineage>
</organism>
<reference evidence="2 3" key="1">
    <citation type="submission" date="2021-03" db="EMBL/GenBank/DDBJ databases">
        <title>Sequencing the genomes of 1000 actinobacteria strains.</title>
        <authorList>
            <person name="Klenk H.-P."/>
        </authorList>
    </citation>
    <scope>NUCLEOTIDE SEQUENCE [LARGE SCALE GENOMIC DNA]</scope>
    <source>
        <strain evidence="2 3">DSM 45516</strain>
    </source>
</reference>
<dbReference type="Proteomes" id="UP001519325">
    <property type="component" value="Unassembled WGS sequence"/>
</dbReference>
<dbReference type="Pfam" id="PF18899">
    <property type="entry name" value="DUF5655"/>
    <property type="match status" value="1"/>
</dbReference>
<sequence>MPASDAAAQQQLRAYFAEKPRSFEIFTLLSELIEHQGECEVSVGSQISFGSKRKFAWIWLYNITGKNPQGTVQIMLAIDEKIEEPPVYRVTAIGQRRWNHLVVVHSLEEARDPKLHRLIERAYRYGST</sequence>
<protein>
    <recommendedName>
        <fullName evidence="1">DUF5655 domain-containing protein</fullName>
    </recommendedName>
</protein>
<dbReference type="RefSeq" id="WP_209895473.1">
    <property type="nucleotide sequence ID" value="NZ_JAGGMR010000001.1"/>
</dbReference>
<evidence type="ECO:0000313" key="2">
    <source>
        <dbReference type="EMBL" id="MBP2192544.1"/>
    </source>
</evidence>
<proteinExistence type="predicted"/>